<dbReference type="InterPro" id="IPR003495">
    <property type="entry name" value="CobW/HypB/UreG_nucleotide-bd"/>
</dbReference>
<accession>A0A6B1DE51</accession>
<evidence type="ECO:0000259" key="6">
    <source>
        <dbReference type="SMART" id="SM00833"/>
    </source>
</evidence>
<comment type="catalytic activity">
    <reaction evidence="5">
        <text>GTP + H2O = GDP + phosphate + H(+)</text>
        <dbReference type="Rhea" id="RHEA:19669"/>
        <dbReference type="ChEBI" id="CHEBI:15377"/>
        <dbReference type="ChEBI" id="CHEBI:15378"/>
        <dbReference type="ChEBI" id="CHEBI:37565"/>
        <dbReference type="ChEBI" id="CHEBI:43474"/>
        <dbReference type="ChEBI" id="CHEBI:58189"/>
    </reaction>
    <physiologicalReaction direction="left-to-right" evidence="5">
        <dbReference type="Rhea" id="RHEA:19670"/>
    </physiologicalReaction>
</comment>
<dbReference type="PANTHER" id="PTHR13748">
    <property type="entry name" value="COBW-RELATED"/>
    <property type="match status" value="1"/>
</dbReference>
<dbReference type="AlphaFoldDB" id="A0A6B1DE51"/>
<dbReference type="Pfam" id="PF07683">
    <property type="entry name" value="CobW_C"/>
    <property type="match status" value="1"/>
</dbReference>
<dbReference type="InterPro" id="IPR027417">
    <property type="entry name" value="P-loop_NTPase"/>
</dbReference>
<comment type="similarity">
    <text evidence="4">Belongs to the SIMIBI class G3E GTPase family. ZNG1 subfamily.</text>
</comment>
<dbReference type="EMBL" id="VXMH01000112">
    <property type="protein sequence ID" value="MYC97327.1"/>
    <property type="molecule type" value="Genomic_DNA"/>
</dbReference>
<dbReference type="Gene3D" id="3.30.1220.10">
    <property type="entry name" value="CobW-like, C-terminal domain"/>
    <property type="match status" value="1"/>
</dbReference>
<dbReference type="SUPFAM" id="SSF90002">
    <property type="entry name" value="Hypothetical protein YjiA, C-terminal domain"/>
    <property type="match status" value="1"/>
</dbReference>
<dbReference type="Gene3D" id="3.40.50.300">
    <property type="entry name" value="P-loop containing nucleotide triphosphate hydrolases"/>
    <property type="match status" value="1"/>
</dbReference>
<evidence type="ECO:0000256" key="5">
    <source>
        <dbReference type="ARBA" id="ARBA00049117"/>
    </source>
</evidence>
<reference evidence="7" key="1">
    <citation type="submission" date="2019-09" db="EMBL/GenBank/DDBJ databases">
        <title>Characterisation of the sponge microbiome using genome-centric metagenomics.</title>
        <authorList>
            <person name="Engelberts J.P."/>
            <person name="Robbins S.J."/>
            <person name="De Goeij J.M."/>
            <person name="Aranda M."/>
            <person name="Bell S.C."/>
            <person name="Webster N.S."/>
        </authorList>
    </citation>
    <scope>NUCLEOTIDE SEQUENCE</scope>
    <source>
        <strain evidence="7">SB0661_bin_32</strain>
    </source>
</reference>
<protein>
    <submittedName>
        <fullName evidence="7">GTP-binding protein</fullName>
    </submittedName>
</protein>
<dbReference type="SMART" id="SM00833">
    <property type="entry name" value="CobW_C"/>
    <property type="match status" value="1"/>
</dbReference>
<dbReference type="GO" id="GO:0016787">
    <property type="term" value="F:hydrolase activity"/>
    <property type="evidence" value="ECO:0007669"/>
    <property type="project" value="UniProtKB-KW"/>
</dbReference>
<evidence type="ECO:0000256" key="3">
    <source>
        <dbReference type="ARBA" id="ARBA00023186"/>
    </source>
</evidence>
<dbReference type="InterPro" id="IPR036627">
    <property type="entry name" value="CobW-likC_sf"/>
</dbReference>
<keyword evidence="3" id="KW-0143">Chaperone</keyword>
<proteinExistence type="inferred from homology"/>
<evidence type="ECO:0000313" key="7">
    <source>
        <dbReference type="EMBL" id="MYC97327.1"/>
    </source>
</evidence>
<gene>
    <name evidence="7" type="ORF">F4X14_20425</name>
</gene>
<dbReference type="SUPFAM" id="SSF52540">
    <property type="entry name" value="P-loop containing nucleoside triphosphate hydrolases"/>
    <property type="match status" value="1"/>
</dbReference>
<evidence type="ECO:0000256" key="1">
    <source>
        <dbReference type="ARBA" id="ARBA00022741"/>
    </source>
</evidence>
<dbReference type="CDD" id="cd03112">
    <property type="entry name" value="CobW-like"/>
    <property type="match status" value="1"/>
</dbReference>
<evidence type="ECO:0000256" key="4">
    <source>
        <dbReference type="ARBA" id="ARBA00034320"/>
    </source>
</evidence>
<comment type="caution">
    <text evidence="7">The sequence shown here is derived from an EMBL/GenBank/DDBJ whole genome shotgun (WGS) entry which is preliminary data.</text>
</comment>
<keyword evidence="2" id="KW-0378">Hydrolase</keyword>
<dbReference type="InterPro" id="IPR051316">
    <property type="entry name" value="Zinc-reg_GTPase_activator"/>
</dbReference>
<organism evidence="7">
    <name type="scientific">Caldilineaceae bacterium SB0661_bin_32</name>
    <dbReference type="NCBI Taxonomy" id="2605255"/>
    <lineage>
        <taxon>Bacteria</taxon>
        <taxon>Bacillati</taxon>
        <taxon>Chloroflexota</taxon>
        <taxon>Caldilineae</taxon>
        <taxon>Caldilineales</taxon>
        <taxon>Caldilineaceae</taxon>
    </lineage>
</organism>
<keyword evidence="1" id="KW-0547">Nucleotide-binding</keyword>
<sequence length="361" mass="40399">MKSDLQPIPVTIITGFLGSGKTTLLNRILHAEHGLRVAVLVNDFGAINIDTQLVVGMEEDTISLANGCICCTIRGDFLKATRDLIQRPQPPEYILVETSGVSDPLEVALTFRAIQRVQIDSILTVMDAEQILSLDKRHEVLSIHQVGMADIVILNKVDLVNEVQLQSVRDYIRQIVPQARIIETTHADVPLELLLNVGQFEIERLASRQPHDIHVHAEDEEHEHGDNEHHHQHTDHTLVFSTWSWRSSLPVSFRALQRMVNRLPETIYRAKGIFFLADAAGKKGVLQVVGRRASLTITQDGWENAAPHSQLVVIGAEGSVDGDDLNQRMETCLAVNAPKSEREYITRTVIEWLCRRLPGTS</sequence>
<name>A0A6B1DE51_9CHLR</name>
<dbReference type="PANTHER" id="PTHR13748:SF59">
    <property type="entry name" value="COBW C-TERMINAL DOMAIN-CONTAINING PROTEIN"/>
    <property type="match status" value="1"/>
</dbReference>
<dbReference type="GO" id="GO:0000166">
    <property type="term" value="F:nucleotide binding"/>
    <property type="evidence" value="ECO:0007669"/>
    <property type="project" value="UniProtKB-KW"/>
</dbReference>
<evidence type="ECO:0000256" key="2">
    <source>
        <dbReference type="ARBA" id="ARBA00022801"/>
    </source>
</evidence>
<dbReference type="Pfam" id="PF02492">
    <property type="entry name" value="cobW"/>
    <property type="match status" value="1"/>
</dbReference>
<dbReference type="InterPro" id="IPR011629">
    <property type="entry name" value="CobW-like_C"/>
</dbReference>
<feature type="domain" description="CobW C-terminal" evidence="6">
    <location>
        <begin position="240"/>
        <end position="333"/>
    </location>
</feature>